<proteinExistence type="predicted"/>
<dbReference type="Gene3D" id="3.20.20.20">
    <property type="entry name" value="Dihydropteroate synthase-like"/>
    <property type="match status" value="1"/>
</dbReference>
<dbReference type="GO" id="GO:0046654">
    <property type="term" value="P:tetrahydrofolate biosynthetic process"/>
    <property type="evidence" value="ECO:0007669"/>
    <property type="project" value="TreeGrafter"/>
</dbReference>
<dbReference type="InterPro" id="IPR000489">
    <property type="entry name" value="Pterin-binding_dom"/>
</dbReference>
<evidence type="ECO:0000256" key="1">
    <source>
        <dbReference type="ARBA" id="ARBA00000012"/>
    </source>
</evidence>
<dbReference type="PANTHER" id="PTHR20941:SF1">
    <property type="entry name" value="FOLIC ACID SYNTHESIS PROTEIN FOL1"/>
    <property type="match status" value="1"/>
</dbReference>
<comment type="pathway">
    <text evidence="3">Cofactor biosynthesis; tetrahydrofolate biosynthesis; 7,8-dihydrofolate from 2-amino-4-hydroxy-6-hydroxymethyl-7,8-dihydropteridine diphosphate and 4-aminobenzoate: step 1/2.</text>
</comment>
<dbReference type="CDD" id="cd00739">
    <property type="entry name" value="DHPS"/>
    <property type="match status" value="1"/>
</dbReference>
<dbReference type="EC" id="2.5.1.15" evidence="4"/>
<dbReference type="EMBL" id="FWDM01000010">
    <property type="protein sequence ID" value="SLM11203.1"/>
    <property type="molecule type" value="Genomic_DNA"/>
</dbReference>
<dbReference type="Pfam" id="PF00809">
    <property type="entry name" value="Pterin_bind"/>
    <property type="match status" value="1"/>
</dbReference>
<feature type="domain" description="Pterin-binding" evidence="9">
    <location>
        <begin position="36"/>
        <end position="288"/>
    </location>
</feature>
<dbReference type="InterPro" id="IPR006390">
    <property type="entry name" value="DHP_synth_dom"/>
</dbReference>
<dbReference type="AlphaFoldDB" id="A0A3P3XGL4"/>
<evidence type="ECO:0000256" key="8">
    <source>
        <dbReference type="ARBA" id="ARBA00022909"/>
    </source>
</evidence>
<evidence type="ECO:0000256" key="4">
    <source>
        <dbReference type="ARBA" id="ARBA00012458"/>
    </source>
</evidence>
<dbReference type="NCBIfam" id="TIGR01496">
    <property type="entry name" value="DHPS"/>
    <property type="match status" value="1"/>
</dbReference>
<accession>A0A3P3XGL4</accession>
<dbReference type="GO" id="GO:0046656">
    <property type="term" value="P:folic acid biosynthetic process"/>
    <property type="evidence" value="ECO:0007669"/>
    <property type="project" value="UniProtKB-KW"/>
</dbReference>
<dbReference type="PROSITE" id="PS00793">
    <property type="entry name" value="DHPS_2"/>
    <property type="match status" value="1"/>
</dbReference>
<dbReference type="InterPro" id="IPR011005">
    <property type="entry name" value="Dihydropteroate_synth-like_sf"/>
</dbReference>
<evidence type="ECO:0000256" key="5">
    <source>
        <dbReference type="ARBA" id="ARBA00022679"/>
    </source>
</evidence>
<gene>
    <name evidence="10" type="primary">folP</name>
    <name evidence="10" type="ORF">SPIROBIBN47_180050</name>
</gene>
<protein>
    <recommendedName>
        <fullName evidence="4">dihydropteroate synthase</fullName>
        <ecNumber evidence="4">2.5.1.15</ecNumber>
    </recommendedName>
</protein>
<name>A0A3P3XGL4_9SPIR</name>
<evidence type="ECO:0000256" key="6">
    <source>
        <dbReference type="ARBA" id="ARBA00022723"/>
    </source>
</evidence>
<comment type="cofactor">
    <cofactor evidence="2">
        <name>Mg(2+)</name>
        <dbReference type="ChEBI" id="CHEBI:18420"/>
    </cofactor>
</comment>
<keyword evidence="6" id="KW-0479">Metal-binding</keyword>
<dbReference type="GO" id="GO:0005829">
    <property type="term" value="C:cytosol"/>
    <property type="evidence" value="ECO:0007669"/>
    <property type="project" value="TreeGrafter"/>
</dbReference>
<keyword evidence="7" id="KW-0460">Magnesium</keyword>
<evidence type="ECO:0000313" key="10">
    <source>
        <dbReference type="EMBL" id="SLM11203.1"/>
    </source>
</evidence>
<dbReference type="PROSITE" id="PS50972">
    <property type="entry name" value="PTERIN_BINDING"/>
    <property type="match status" value="1"/>
</dbReference>
<dbReference type="PANTHER" id="PTHR20941">
    <property type="entry name" value="FOLATE SYNTHESIS PROTEINS"/>
    <property type="match status" value="1"/>
</dbReference>
<evidence type="ECO:0000259" key="9">
    <source>
        <dbReference type="PROSITE" id="PS50972"/>
    </source>
</evidence>
<keyword evidence="5 10" id="KW-0808">Transferase</keyword>
<dbReference type="InterPro" id="IPR045031">
    <property type="entry name" value="DHP_synth-like"/>
</dbReference>
<dbReference type="SUPFAM" id="SSF51717">
    <property type="entry name" value="Dihydropteroate synthetase-like"/>
    <property type="match status" value="1"/>
</dbReference>
<dbReference type="GO" id="GO:0004156">
    <property type="term" value="F:dihydropteroate synthase activity"/>
    <property type="evidence" value="ECO:0007669"/>
    <property type="project" value="UniProtKB-EC"/>
</dbReference>
<comment type="catalytic activity">
    <reaction evidence="1">
        <text>(7,8-dihydropterin-6-yl)methyl diphosphate + 4-aminobenzoate = 7,8-dihydropteroate + diphosphate</text>
        <dbReference type="Rhea" id="RHEA:19949"/>
        <dbReference type="ChEBI" id="CHEBI:17836"/>
        <dbReference type="ChEBI" id="CHEBI:17839"/>
        <dbReference type="ChEBI" id="CHEBI:33019"/>
        <dbReference type="ChEBI" id="CHEBI:72950"/>
        <dbReference type="EC" id="2.5.1.15"/>
    </reaction>
</comment>
<reference evidence="10" key="1">
    <citation type="submission" date="2017-02" db="EMBL/GenBank/DDBJ databases">
        <authorList>
            <person name="Regsiter A."/>
            <person name="William W."/>
        </authorList>
    </citation>
    <scope>NUCLEOTIDE SEQUENCE</scope>
    <source>
        <strain evidence="10">Bib</strain>
    </source>
</reference>
<dbReference type="GO" id="GO:0046872">
    <property type="term" value="F:metal ion binding"/>
    <property type="evidence" value="ECO:0007669"/>
    <property type="project" value="UniProtKB-KW"/>
</dbReference>
<organism evidence="10">
    <name type="scientific">uncultured spirochete</name>
    <dbReference type="NCBI Taxonomy" id="156406"/>
    <lineage>
        <taxon>Bacteria</taxon>
        <taxon>Pseudomonadati</taxon>
        <taxon>Spirochaetota</taxon>
        <taxon>Spirochaetia</taxon>
        <taxon>Spirochaetales</taxon>
        <taxon>environmental samples</taxon>
    </lineage>
</organism>
<keyword evidence="8" id="KW-0289">Folate biosynthesis</keyword>
<sequence length="309" mass="33027">MSDSPASAHCQNEQTELTRTILKLPRQRSLLYGAQPLIMGIVNVTPDSFFEGSRKYEPQAAVEAALAMVSHGAHIIDFGAESTRPGSIEIDPKEERARLLPVIERFRAASDAVISVDTRHPEVARAALEAGADILNDIEALAAPGMAEIAAKHHAAVVLMHMQGTPATMQIAPAYADCLEEVYTFLRAVTKGAIAAGVSAESIILDPGIGFGKLKEHNLALLRGIGRLRSLGFPVLIGLSRKRLVGELTGREIPERLAGSIGGALAAWMAGADIIRVHDVAETVDAFRVFTAIFPARPSGKEFSREVSL</sequence>
<evidence type="ECO:0000256" key="2">
    <source>
        <dbReference type="ARBA" id="ARBA00001946"/>
    </source>
</evidence>
<evidence type="ECO:0000256" key="7">
    <source>
        <dbReference type="ARBA" id="ARBA00022842"/>
    </source>
</evidence>
<evidence type="ECO:0000256" key="3">
    <source>
        <dbReference type="ARBA" id="ARBA00004763"/>
    </source>
</evidence>